<dbReference type="GO" id="GO:0005829">
    <property type="term" value="C:cytosol"/>
    <property type="evidence" value="ECO:0007669"/>
    <property type="project" value="TreeGrafter"/>
</dbReference>
<dbReference type="InterPro" id="IPR002347">
    <property type="entry name" value="SDR_fam"/>
</dbReference>
<dbReference type="Pfam" id="PF13561">
    <property type="entry name" value="adh_short_C2"/>
    <property type="match status" value="1"/>
</dbReference>
<dbReference type="PRINTS" id="PR00080">
    <property type="entry name" value="SDRFAMILY"/>
</dbReference>
<evidence type="ECO:0000313" key="4">
    <source>
        <dbReference type="EMBL" id="SVB16565.1"/>
    </source>
</evidence>
<evidence type="ECO:0000256" key="3">
    <source>
        <dbReference type="ARBA" id="ARBA00023002"/>
    </source>
</evidence>
<comment type="similarity">
    <text evidence="1">Belongs to the short-chain dehydrogenases/reductases (SDR) family.</text>
</comment>
<dbReference type="PRINTS" id="PR00081">
    <property type="entry name" value="GDHRDH"/>
</dbReference>
<dbReference type="GO" id="GO:0008709">
    <property type="term" value="F:cholate 7-alpha-dehydrogenase (NAD+) activity"/>
    <property type="evidence" value="ECO:0007669"/>
    <property type="project" value="TreeGrafter"/>
</dbReference>
<organism evidence="4">
    <name type="scientific">marine metagenome</name>
    <dbReference type="NCBI Taxonomy" id="408172"/>
    <lineage>
        <taxon>unclassified sequences</taxon>
        <taxon>metagenomes</taxon>
        <taxon>ecological metagenomes</taxon>
    </lineage>
</organism>
<dbReference type="SUPFAM" id="SSF51735">
    <property type="entry name" value="NAD(P)-binding Rossmann-fold domains"/>
    <property type="match status" value="1"/>
</dbReference>
<dbReference type="AlphaFoldDB" id="A0A382BRZ0"/>
<evidence type="ECO:0000256" key="2">
    <source>
        <dbReference type="ARBA" id="ARBA00022857"/>
    </source>
</evidence>
<sequence>MKDIFSIKDKVALITGGSRGIGEMIAAGFISSGAKVYISSRKSDVCTKTASRLSKEFKGTCISLPGDVSNLEGINGLVETLSKNEKHLDILVNNAGASWGAPLEEYPESGWDKVMDTNVKGVFFLTQKLLPFLKRAGSSEDPSRIINIGSVDGIKNSVFDTFAYGPSKSALHHLTRLLAAKLVQDNIIVNAIAPGPFPTWMLSTGVGFGGETDVDWSEVGKRNPRGRVGTMEDIAGLAIFLSSRAGAYTVGETITCDGGAVAST</sequence>
<dbReference type="Gene3D" id="3.40.50.720">
    <property type="entry name" value="NAD(P)-binding Rossmann-like Domain"/>
    <property type="match status" value="1"/>
</dbReference>
<dbReference type="InterPro" id="IPR052178">
    <property type="entry name" value="Sec_Metab_Biosynth_SDR"/>
</dbReference>
<accession>A0A382BRZ0</accession>
<evidence type="ECO:0000256" key="1">
    <source>
        <dbReference type="ARBA" id="ARBA00006484"/>
    </source>
</evidence>
<protein>
    <recommendedName>
        <fullName evidence="5">3-oxoacyl-ACP reductase</fullName>
    </recommendedName>
</protein>
<evidence type="ECO:0008006" key="5">
    <source>
        <dbReference type="Google" id="ProtNLM"/>
    </source>
</evidence>
<keyword evidence="2" id="KW-0521">NADP</keyword>
<reference evidence="4" key="1">
    <citation type="submission" date="2018-05" db="EMBL/GenBank/DDBJ databases">
        <authorList>
            <person name="Lanie J.A."/>
            <person name="Ng W.-L."/>
            <person name="Kazmierczak K.M."/>
            <person name="Andrzejewski T.M."/>
            <person name="Davidsen T.M."/>
            <person name="Wayne K.J."/>
            <person name="Tettelin H."/>
            <person name="Glass J.I."/>
            <person name="Rusch D."/>
            <person name="Podicherti R."/>
            <person name="Tsui H.-C.T."/>
            <person name="Winkler M.E."/>
        </authorList>
    </citation>
    <scope>NUCLEOTIDE SEQUENCE</scope>
</reference>
<dbReference type="InterPro" id="IPR036291">
    <property type="entry name" value="NAD(P)-bd_dom_sf"/>
</dbReference>
<proteinExistence type="inferred from homology"/>
<dbReference type="EMBL" id="UINC01031085">
    <property type="protein sequence ID" value="SVB16565.1"/>
    <property type="molecule type" value="Genomic_DNA"/>
</dbReference>
<name>A0A382BRZ0_9ZZZZ</name>
<dbReference type="FunFam" id="3.40.50.720:FF:000084">
    <property type="entry name" value="Short-chain dehydrogenase reductase"/>
    <property type="match status" value="1"/>
</dbReference>
<dbReference type="PANTHER" id="PTHR43618">
    <property type="entry name" value="7-ALPHA-HYDROXYSTEROID DEHYDROGENASE"/>
    <property type="match status" value="1"/>
</dbReference>
<keyword evidence="3" id="KW-0560">Oxidoreductase</keyword>
<dbReference type="PANTHER" id="PTHR43618:SF8">
    <property type="entry name" value="7ALPHA-HYDROXYSTEROID DEHYDROGENASE"/>
    <property type="match status" value="1"/>
</dbReference>
<gene>
    <name evidence="4" type="ORF">METZ01_LOCUS169419</name>
</gene>